<dbReference type="GO" id="GO:0005524">
    <property type="term" value="F:ATP binding"/>
    <property type="evidence" value="ECO:0007669"/>
    <property type="project" value="UniProtKB-KW"/>
</dbReference>
<dbReference type="GO" id="GO:0005829">
    <property type="term" value="C:cytosol"/>
    <property type="evidence" value="ECO:0007669"/>
    <property type="project" value="TreeGrafter"/>
</dbReference>
<name>A0A1G1VNC7_9BACT</name>
<dbReference type="PANTHER" id="PTHR43654">
    <property type="entry name" value="GLUTAMATE 5-KINASE"/>
    <property type="match status" value="1"/>
</dbReference>
<evidence type="ECO:0000256" key="10">
    <source>
        <dbReference type="PIRSR" id="PIRSR016496-1"/>
    </source>
</evidence>
<dbReference type="InterPro" id="IPR001048">
    <property type="entry name" value="Asp/Glu/Uridylate_kinase"/>
</dbReference>
<feature type="domain" description="Aspartate/glutamate/uridylate kinase" evidence="12">
    <location>
        <begin position="8"/>
        <end position="245"/>
    </location>
</feature>
<evidence type="ECO:0000259" key="12">
    <source>
        <dbReference type="Pfam" id="PF00696"/>
    </source>
</evidence>
<proteinExistence type="inferred from homology"/>
<dbReference type="InterPro" id="IPR024192">
    <property type="entry name" value="Fosfomycin_R_FomA-type"/>
</dbReference>
<keyword evidence="8" id="KW-0414">Isoprene biosynthesis</keyword>
<dbReference type="SUPFAM" id="SSF53633">
    <property type="entry name" value="Carbamate kinase-like"/>
    <property type="match status" value="1"/>
</dbReference>
<evidence type="ECO:0000313" key="13">
    <source>
        <dbReference type="EMBL" id="OGY16863.1"/>
    </source>
</evidence>
<evidence type="ECO:0000256" key="5">
    <source>
        <dbReference type="ARBA" id="ARBA00022741"/>
    </source>
</evidence>
<feature type="binding site" evidence="10">
    <location>
        <position position="159"/>
    </location>
    <ligand>
        <name>substrate</name>
    </ligand>
</feature>
<evidence type="ECO:0000256" key="11">
    <source>
        <dbReference type="PIRSR" id="PIRSR016496-2"/>
    </source>
</evidence>
<feature type="binding site" evidence="10">
    <location>
        <position position="60"/>
    </location>
    <ligand>
        <name>substrate</name>
    </ligand>
</feature>
<organism evidence="13 14">
    <name type="scientific">Candidatus Chisholmbacteria bacterium RIFCSPHIGHO2_01_FULL_49_18</name>
    <dbReference type="NCBI Taxonomy" id="1797590"/>
    <lineage>
        <taxon>Bacteria</taxon>
        <taxon>Candidatus Chisholmiibacteriota</taxon>
    </lineage>
</organism>
<evidence type="ECO:0000256" key="9">
    <source>
        <dbReference type="ARBA" id="ARBA00049063"/>
    </source>
</evidence>
<comment type="caution">
    <text evidence="13">The sequence shown here is derived from an EMBL/GenBank/DDBJ whole genome shotgun (WGS) entry which is preliminary data.</text>
</comment>
<dbReference type="Pfam" id="PF00696">
    <property type="entry name" value="AA_kinase"/>
    <property type="match status" value="1"/>
</dbReference>
<evidence type="ECO:0000313" key="14">
    <source>
        <dbReference type="Proteomes" id="UP000179069"/>
    </source>
</evidence>
<keyword evidence="5 10" id="KW-0547">Nucleotide-binding</keyword>
<feature type="binding site" evidence="10">
    <location>
        <position position="227"/>
    </location>
    <ligand>
        <name>ATP</name>
        <dbReference type="ChEBI" id="CHEBI:30616"/>
    </ligand>
</feature>
<evidence type="ECO:0000256" key="1">
    <source>
        <dbReference type="ARBA" id="ARBA00010540"/>
    </source>
</evidence>
<feature type="binding site" evidence="10">
    <location>
        <begin position="12"/>
        <end position="16"/>
    </location>
    <ligand>
        <name>ATP</name>
        <dbReference type="ChEBI" id="CHEBI:30616"/>
    </ligand>
</feature>
<evidence type="ECO:0000256" key="6">
    <source>
        <dbReference type="ARBA" id="ARBA00022777"/>
    </source>
</evidence>
<dbReference type="AlphaFoldDB" id="A0A1G1VNC7"/>
<dbReference type="GO" id="GO:0016114">
    <property type="term" value="P:terpenoid biosynthetic process"/>
    <property type="evidence" value="ECO:0007669"/>
    <property type="project" value="TreeGrafter"/>
</dbReference>
<dbReference type="CDD" id="cd04241">
    <property type="entry name" value="AAK_FomA-like"/>
    <property type="match status" value="1"/>
</dbReference>
<evidence type="ECO:0000256" key="3">
    <source>
        <dbReference type="ARBA" id="ARBA00017267"/>
    </source>
</evidence>
<dbReference type="PANTHER" id="PTHR43654:SF1">
    <property type="entry name" value="ISOPENTENYL PHOSPHATE KINASE"/>
    <property type="match status" value="1"/>
</dbReference>
<comment type="catalytic activity">
    <reaction evidence="9">
        <text>isopentenyl phosphate + ATP = isopentenyl diphosphate + ADP</text>
        <dbReference type="Rhea" id="RHEA:33963"/>
        <dbReference type="ChEBI" id="CHEBI:30616"/>
        <dbReference type="ChEBI" id="CHEBI:65078"/>
        <dbReference type="ChEBI" id="CHEBI:128769"/>
        <dbReference type="ChEBI" id="CHEBI:456216"/>
        <dbReference type="EC" id="2.7.4.26"/>
    </reaction>
</comment>
<dbReference type="EMBL" id="MHCI01000009">
    <property type="protein sequence ID" value="OGY16863.1"/>
    <property type="molecule type" value="Genomic_DNA"/>
</dbReference>
<dbReference type="EC" id="2.7.4.26" evidence="2"/>
<evidence type="ECO:0000256" key="2">
    <source>
        <dbReference type="ARBA" id="ARBA00012908"/>
    </source>
</evidence>
<dbReference type="Gene3D" id="3.40.1160.10">
    <property type="entry name" value="Acetylglutamate kinase-like"/>
    <property type="match status" value="1"/>
</dbReference>
<feature type="binding site" evidence="10">
    <location>
        <position position="56"/>
    </location>
    <ligand>
        <name>ATP</name>
        <dbReference type="ChEBI" id="CHEBI:30616"/>
    </ligand>
</feature>
<evidence type="ECO:0000256" key="8">
    <source>
        <dbReference type="ARBA" id="ARBA00023229"/>
    </source>
</evidence>
<evidence type="ECO:0000256" key="7">
    <source>
        <dbReference type="ARBA" id="ARBA00022840"/>
    </source>
</evidence>
<dbReference type="NCBIfam" id="NF040647">
    <property type="entry name" value="IPPK_Arch"/>
    <property type="match status" value="1"/>
</dbReference>
<evidence type="ECO:0000256" key="4">
    <source>
        <dbReference type="ARBA" id="ARBA00022679"/>
    </source>
</evidence>
<feature type="binding site" evidence="10">
    <location>
        <position position="223"/>
    </location>
    <ligand>
        <name>ATP</name>
        <dbReference type="ChEBI" id="CHEBI:30616"/>
    </ligand>
</feature>
<keyword evidence="6" id="KW-0418">Kinase</keyword>
<dbReference type="InterPro" id="IPR036393">
    <property type="entry name" value="AceGlu_kinase-like_sf"/>
</dbReference>
<dbReference type="GO" id="GO:0016301">
    <property type="term" value="F:kinase activity"/>
    <property type="evidence" value="ECO:0007669"/>
    <property type="project" value="UniProtKB-KW"/>
</dbReference>
<accession>A0A1G1VNC7</accession>
<dbReference type="GO" id="GO:0102043">
    <property type="term" value="F:isopentenyl phosphate kinase activity"/>
    <property type="evidence" value="ECO:0007669"/>
    <property type="project" value="UniProtKB-EC"/>
</dbReference>
<reference evidence="13 14" key="1">
    <citation type="journal article" date="2016" name="Nat. Commun.">
        <title>Thousands of microbial genomes shed light on interconnected biogeochemical processes in an aquifer system.</title>
        <authorList>
            <person name="Anantharaman K."/>
            <person name="Brown C.T."/>
            <person name="Hug L.A."/>
            <person name="Sharon I."/>
            <person name="Castelle C.J."/>
            <person name="Probst A.J."/>
            <person name="Thomas B.C."/>
            <person name="Singh A."/>
            <person name="Wilkins M.J."/>
            <person name="Karaoz U."/>
            <person name="Brodie E.L."/>
            <person name="Williams K.H."/>
            <person name="Hubbard S.S."/>
            <person name="Banfield J.F."/>
        </authorList>
    </citation>
    <scope>NUCLEOTIDE SEQUENCE [LARGE SCALE GENOMIC DNA]</scope>
</reference>
<keyword evidence="7 10" id="KW-0067">ATP-binding</keyword>
<dbReference type="PIRSF" id="PIRSF016496">
    <property type="entry name" value="Kin_FomA"/>
    <property type="match status" value="1"/>
</dbReference>
<protein>
    <recommendedName>
        <fullName evidence="3">Isopentenyl phosphate kinase</fullName>
        <ecNumber evidence="2">2.7.4.26</ecNumber>
    </recommendedName>
</protein>
<feature type="binding site" evidence="10">
    <location>
        <position position="55"/>
    </location>
    <ligand>
        <name>substrate</name>
    </ligand>
</feature>
<feature type="site" description="Transition state stabilizer" evidence="11">
    <location>
        <position position="21"/>
    </location>
</feature>
<comment type="similarity">
    <text evidence="1">Belongs to the isopentenyl phosphate kinase family.</text>
</comment>
<gene>
    <name evidence="13" type="ORF">A2785_03805</name>
</gene>
<sequence>MKESTTPIVLVKVGGSLITDKNKPFSIRKTALATICTEIKESLKTGKQLIVGHGAGSFGHIPAKKYQTHRGIINEASYRGIAEVADVAAQLNRIVVAELLAQGINAVSVSPLSIMVSRDHRLQSICTDSIEEILRLGLLPVVYGDQILDTKVGCTVFSTEKVLGYLALHLQKKGYRIERVIHCGQTTGVYDENGQTIRLINSKNYSSYQKALGGSGGVDVTGGMAHKVEETLSLAKQGIPGLIIDGIENGSLSEAVAGTRVMGTVVEK</sequence>
<keyword evidence="4" id="KW-0808">Transferase</keyword>
<dbReference type="Proteomes" id="UP000179069">
    <property type="component" value="Unassembled WGS sequence"/>
</dbReference>